<feature type="chain" id="PRO_5015429558" evidence="1">
    <location>
        <begin position="24"/>
        <end position="303"/>
    </location>
</feature>
<name>A0A2S9H3L1_9BURK</name>
<dbReference type="InterPro" id="IPR052926">
    <property type="entry name" value="Metallo-beta-lactamase_dom"/>
</dbReference>
<feature type="domain" description="Metallo-beta-lactamase" evidence="2">
    <location>
        <begin position="47"/>
        <end position="272"/>
    </location>
</feature>
<reference evidence="3 4" key="1">
    <citation type="submission" date="2018-02" db="EMBL/GenBank/DDBJ databases">
        <title>Solimicrobium silvestre gen. nov., sp. nov., isolated from alpine forest soil.</title>
        <authorList>
            <person name="Margesin R."/>
            <person name="Albuquerque L."/>
            <person name="Zhang D.-C."/>
            <person name="Froufe H.J.C."/>
            <person name="Severino R."/>
            <person name="Roxo I."/>
            <person name="Egas C."/>
            <person name="Da Costa M.S."/>
        </authorList>
    </citation>
    <scope>NUCLEOTIDE SEQUENCE [LARGE SCALE GENOMIC DNA]</scope>
    <source>
        <strain evidence="3 4">S20-91</strain>
    </source>
</reference>
<dbReference type="PANTHER" id="PTHR13754">
    <property type="entry name" value="METALLO-BETA-LACTAMASE SUPERFAMILY PROTEIN"/>
    <property type="match status" value="1"/>
</dbReference>
<dbReference type="OrthoDB" id="9784009at2"/>
<dbReference type="InterPro" id="IPR036866">
    <property type="entry name" value="RibonucZ/Hydroxyglut_hydro"/>
</dbReference>
<dbReference type="SMART" id="SM00849">
    <property type="entry name" value="Lactamase_B"/>
    <property type="match status" value="1"/>
</dbReference>
<feature type="signal peptide" evidence="1">
    <location>
        <begin position="1"/>
        <end position="23"/>
    </location>
</feature>
<evidence type="ECO:0000259" key="2">
    <source>
        <dbReference type="SMART" id="SM00849"/>
    </source>
</evidence>
<proteinExistence type="predicted"/>
<dbReference type="Gene3D" id="3.60.15.10">
    <property type="entry name" value="Ribonuclease Z/Hydroxyacylglutathione hydrolase-like"/>
    <property type="match status" value="1"/>
</dbReference>
<sequence length="303" mass="33347">MKNCRLILVSIAALLFFSVTAHAKESPARVTIIYDAFGKPSNLERGWGYSALVEYGGKRILFDTGGQYKAFANNVRKLHIDLKNLDFVVISHRHGDHTAGLNYVLQQNPNVKIYAPLERGSFGAPVTANSTIGKSMLRVVDGIPGDLHYFNGYRADKYPIDSPWPDANFNLVDTQLEVMPGIFLFKTVSENKGTLELNELSMAIKTPSGLVVVVGCSHPGIEKILAVASQIDPKIYTIVGGLHLIDKSDQLVTQTVDNFKNKWMIERVAAGHCTGEFAQTELERVFGIRHDHSGLGEVIALPN</sequence>
<gene>
    <name evidence="3" type="ORF">S2091_0577</name>
</gene>
<dbReference type="SUPFAM" id="SSF56281">
    <property type="entry name" value="Metallo-hydrolase/oxidoreductase"/>
    <property type="match status" value="1"/>
</dbReference>
<keyword evidence="1" id="KW-0732">Signal</keyword>
<protein>
    <submittedName>
        <fullName evidence="3">Metal-dependent hydrolases of the beta-lactamase superfamily II</fullName>
    </submittedName>
</protein>
<dbReference type="CDD" id="cd07713">
    <property type="entry name" value="DHPS-like_MBL-fold"/>
    <property type="match status" value="1"/>
</dbReference>
<dbReference type="PANTHER" id="PTHR13754:SF13">
    <property type="entry name" value="METALLO-BETA-LACTAMASE SUPERFAMILY PROTEIN (AFU_ORTHOLOGUE AFUA_3G07630)"/>
    <property type="match status" value="1"/>
</dbReference>
<comment type="caution">
    <text evidence="3">The sequence shown here is derived from an EMBL/GenBank/DDBJ whole genome shotgun (WGS) entry which is preliminary data.</text>
</comment>
<dbReference type="Pfam" id="PF00753">
    <property type="entry name" value="Lactamase_B"/>
    <property type="match status" value="1"/>
</dbReference>
<dbReference type="InterPro" id="IPR001279">
    <property type="entry name" value="Metallo-B-lactamas"/>
</dbReference>
<dbReference type="GO" id="GO:0016787">
    <property type="term" value="F:hydrolase activity"/>
    <property type="evidence" value="ECO:0007669"/>
    <property type="project" value="UniProtKB-KW"/>
</dbReference>
<dbReference type="GO" id="GO:0016740">
    <property type="term" value="F:transferase activity"/>
    <property type="evidence" value="ECO:0007669"/>
    <property type="project" value="TreeGrafter"/>
</dbReference>
<dbReference type="Proteomes" id="UP000237839">
    <property type="component" value="Unassembled WGS sequence"/>
</dbReference>
<evidence type="ECO:0000256" key="1">
    <source>
        <dbReference type="SAM" id="SignalP"/>
    </source>
</evidence>
<dbReference type="AlphaFoldDB" id="A0A2S9H3L1"/>
<evidence type="ECO:0000313" key="3">
    <source>
        <dbReference type="EMBL" id="PRC94574.1"/>
    </source>
</evidence>
<dbReference type="EMBL" id="PUGF01000002">
    <property type="protein sequence ID" value="PRC94574.1"/>
    <property type="molecule type" value="Genomic_DNA"/>
</dbReference>
<dbReference type="InterPro" id="IPR041712">
    <property type="entry name" value="DHPS-like_MBL-fold"/>
</dbReference>
<keyword evidence="4" id="KW-1185">Reference proteome</keyword>
<keyword evidence="3" id="KW-0378">Hydrolase</keyword>
<organism evidence="3 4">
    <name type="scientific">Solimicrobium silvestre</name>
    <dbReference type="NCBI Taxonomy" id="2099400"/>
    <lineage>
        <taxon>Bacteria</taxon>
        <taxon>Pseudomonadati</taxon>
        <taxon>Pseudomonadota</taxon>
        <taxon>Betaproteobacteria</taxon>
        <taxon>Burkholderiales</taxon>
        <taxon>Oxalobacteraceae</taxon>
        <taxon>Solimicrobium</taxon>
    </lineage>
</organism>
<accession>A0A2S9H3L1</accession>
<evidence type="ECO:0000313" key="4">
    <source>
        <dbReference type="Proteomes" id="UP000237839"/>
    </source>
</evidence>
<dbReference type="RefSeq" id="WP_105530297.1">
    <property type="nucleotide sequence ID" value="NZ_PUGF01000002.1"/>
</dbReference>